<dbReference type="EMBL" id="JALJOQ010000024">
    <property type="protein sequence ID" value="KAK9808340.1"/>
    <property type="molecule type" value="Genomic_DNA"/>
</dbReference>
<dbReference type="Proteomes" id="UP001465755">
    <property type="component" value="Unassembled WGS sequence"/>
</dbReference>
<protein>
    <submittedName>
        <fullName evidence="1">Uncharacterized protein</fullName>
    </submittedName>
</protein>
<name>A0AAW1PIT1_9CHLO</name>
<keyword evidence="2" id="KW-1185">Reference proteome</keyword>
<proteinExistence type="predicted"/>
<evidence type="ECO:0000313" key="2">
    <source>
        <dbReference type="Proteomes" id="UP001465755"/>
    </source>
</evidence>
<sequence length="84" mass="9418">MGVEFVYRSSGRGISAVFFQHLIEDPFCDQGKGIGRVKVNKDLTLVEQEVLHRAAHALQVQVTFQRMLLPYGMMGHKVLLSCGQ</sequence>
<dbReference type="AlphaFoldDB" id="A0AAW1PIT1"/>
<reference evidence="1 2" key="1">
    <citation type="journal article" date="2024" name="Nat. Commun.">
        <title>Phylogenomics reveals the evolutionary origins of lichenization in chlorophyte algae.</title>
        <authorList>
            <person name="Puginier C."/>
            <person name="Libourel C."/>
            <person name="Otte J."/>
            <person name="Skaloud P."/>
            <person name="Haon M."/>
            <person name="Grisel S."/>
            <person name="Petersen M."/>
            <person name="Berrin J.G."/>
            <person name="Delaux P.M."/>
            <person name="Dal Grande F."/>
            <person name="Keller J."/>
        </authorList>
    </citation>
    <scope>NUCLEOTIDE SEQUENCE [LARGE SCALE GENOMIC DNA]</scope>
    <source>
        <strain evidence="1 2">SAG 2036</strain>
    </source>
</reference>
<organism evidence="1 2">
    <name type="scientific">Symbiochloris irregularis</name>
    <dbReference type="NCBI Taxonomy" id="706552"/>
    <lineage>
        <taxon>Eukaryota</taxon>
        <taxon>Viridiplantae</taxon>
        <taxon>Chlorophyta</taxon>
        <taxon>core chlorophytes</taxon>
        <taxon>Trebouxiophyceae</taxon>
        <taxon>Trebouxiales</taxon>
        <taxon>Trebouxiaceae</taxon>
        <taxon>Symbiochloris</taxon>
    </lineage>
</organism>
<accession>A0AAW1PIT1</accession>
<gene>
    <name evidence="1" type="ORF">WJX73_003828</name>
</gene>
<evidence type="ECO:0000313" key="1">
    <source>
        <dbReference type="EMBL" id="KAK9808340.1"/>
    </source>
</evidence>
<comment type="caution">
    <text evidence="1">The sequence shown here is derived from an EMBL/GenBank/DDBJ whole genome shotgun (WGS) entry which is preliminary data.</text>
</comment>